<feature type="domain" description="GST N-terminal" evidence="2">
    <location>
        <begin position="2"/>
        <end position="89"/>
    </location>
</feature>
<dbReference type="PANTHER" id="PTHR44051:SF8">
    <property type="entry name" value="GLUTATHIONE S-TRANSFERASE GSTA"/>
    <property type="match status" value="1"/>
</dbReference>
<name>A0ABR2WDN0_9FUNG</name>
<feature type="non-terminal residue" evidence="3">
    <location>
        <position position="175"/>
    </location>
</feature>
<evidence type="ECO:0000313" key="3">
    <source>
        <dbReference type="EMBL" id="KAK9759593.1"/>
    </source>
</evidence>
<dbReference type="InterPro" id="IPR004045">
    <property type="entry name" value="Glutathione_S-Trfase_N"/>
</dbReference>
<dbReference type="SUPFAM" id="SSF52833">
    <property type="entry name" value="Thioredoxin-like"/>
    <property type="match status" value="1"/>
</dbReference>
<organism evidence="3 4">
    <name type="scientific">Basidiobolus ranarum</name>
    <dbReference type="NCBI Taxonomy" id="34480"/>
    <lineage>
        <taxon>Eukaryota</taxon>
        <taxon>Fungi</taxon>
        <taxon>Fungi incertae sedis</taxon>
        <taxon>Zoopagomycota</taxon>
        <taxon>Entomophthoromycotina</taxon>
        <taxon>Basidiobolomycetes</taxon>
        <taxon>Basidiobolales</taxon>
        <taxon>Basidiobolaceae</taxon>
        <taxon>Basidiobolus</taxon>
    </lineage>
</organism>
<dbReference type="SUPFAM" id="SSF47616">
    <property type="entry name" value="GST C-terminal domain-like"/>
    <property type="match status" value="1"/>
</dbReference>
<dbReference type="Proteomes" id="UP001479436">
    <property type="component" value="Unassembled WGS sequence"/>
</dbReference>
<evidence type="ECO:0000313" key="4">
    <source>
        <dbReference type="Proteomes" id="UP001479436"/>
    </source>
</evidence>
<dbReference type="Gene3D" id="1.20.1050.10">
    <property type="match status" value="1"/>
</dbReference>
<dbReference type="EMBL" id="JASJQH010003517">
    <property type="protein sequence ID" value="KAK9759593.1"/>
    <property type="molecule type" value="Genomic_DNA"/>
</dbReference>
<gene>
    <name evidence="3" type="ORF">K7432_017246</name>
</gene>
<protein>
    <recommendedName>
        <fullName evidence="2">GST N-terminal domain-containing protein</fullName>
    </recommendedName>
</protein>
<dbReference type="PROSITE" id="PS50404">
    <property type="entry name" value="GST_NTER"/>
    <property type="match status" value="1"/>
</dbReference>
<evidence type="ECO:0000256" key="1">
    <source>
        <dbReference type="ARBA" id="ARBA00007409"/>
    </source>
</evidence>
<dbReference type="InterPro" id="IPR036282">
    <property type="entry name" value="Glutathione-S-Trfase_C_sf"/>
</dbReference>
<dbReference type="InterPro" id="IPR036249">
    <property type="entry name" value="Thioredoxin-like_sf"/>
</dbReference>
<sequence>MTKYTLCLLNKNYSSWSIRCLLVARFVQLPVEIHMNYMDDPDWKQKMQKVSPTVKAPSLIVTEDSGKSYIVWESLSILEYLIELYPELLPKNREERSLARSVSAEMHAGFLKIRNVMPYNLRGRKQLSAETLGDQDLQKEIHRIIKIWEECRLKTISKNSCEDEGFLFGKFTVAD</sequence>
<evidence type="ECO:0000259" key="2">
    <source>
        <dbReference type="PROSITE" id="PS50404"/>
    </source>
</evidence>
<dbReference type="PANTHER" id="PTHR44051">
    <property type="entry name" value="GLUTATHIONE S-TRANSFERASE-RELATED"/>
    <property type="match status" value="1"/>
</dbReference>
<reference evidence="3 4" key="1">
    <citation type="submission" date="2023-04" db="EMBL/GenBank/DDBJ databases">
        <title>Genome of Basidiobolus ranarum AG-B5.</title>
        <authorList>
            <person name="Stajich J.E."/>
            <person name="Carter-House D."/>
            <person name="Gryganskyi A."/>
        </authorList>
    </citation>
    <scope>NUCLEOTIDE SEQUENCE [LARGE SCALE GENOMIC DNA]</scope>
    <source>
        <strain evidence="3 4">AG-B5</strain>
    </source>
</reference>
<keyword evidence="4" id="KW-1185">Reference proteome</keyword>
<accession>A0ABR2WDN0</accession>
<proteinExistence type="inferred from homology"/>
<comment type="caution">
    <text evidence="3">The sequence shown here is derived from an EMBL/GenBank/DDBJ whole genome shotgun (WGS) entry which is preliminary data.</text>
</comment>
<comment type="similarity">
    <text evidence="1">Belongs to the GST superfamily.</text>
</comment>
<dbReference type="Gene3D" id="3.40.30.10">
    <property type="entry name" value="Glutaredoxin"/>
    <property type="match status" value="1"/>
</dbReference>
<dbReference type="Pfam" id="PF13417">
    <property type="entry name" value="GST_N_3"/>
    <property type="match status" value="1"/>
</dbReference>